<reference evidence="1" key="1">
    <citation type="submission" date="2020-09" db="EMBL/GenBank/DDBJ databases">
        <authorList>
            <person name="Zhang D."/>
            <person name="Hatherill J.R."/>
            <person name="Ramirez J.F."/>
            <person name="Edinger B."/>
            <person name="Balarin R."/>
            <person name="Sullivan A."/>
            <person name="Humpal K.M."/>
            <person name="Guseva A."/>
            <person name="Butela K.A."/>
            <person name="Garlena R.A."/>
            <person name="Russell D.A."/>
            <person name="Pope W.H."/>
            <person name="Jacobs-Sera D."/>
            <person name="Hatfull G.F."/>
        </authorList>
    </citation>
    <scope>NUCLEOTIDE SEQUENCE</scope>
</reference>
<dbReference type="RefSeq" id="YP_010670071.1">
    <property type="nucleotide sequence ID" value="NC_070963.1"/>
</dbReference>
<name>A0A879R252_9CAUD</name>
<protein>
    <submittedName>
        <fullName evidence="1">Uncharacterized protein</fullName>
    </submittedName>
</protein>
<dbReference type="EMBL" id="MW015081">
    <property type="protein sequence ID" value="QPX48061.1"/>
    <property type="molecule type" value="Genomic_DNA"/>
</dbReference>
<sequence length="79" mass="8622">MTNLSTEAQAIIDAADEVFSHGGTIREGFAAALRVLADNVAPENYACFSGHREWDEALETRNESIREAILDIATELEAN</sequence>
<proteinExistence type="predicted"/>
<dbReference type="KEGG" id="vg:77946266"/>
<evidence type="ECO:0000313" key="1">
    <source>
        <dbReference type="EMBL" id="QPX48061.1"/>
    </source>
</evidence>
<organism evidence="1 2">
    <name type="scientific">Synechococcus phage S-SRM01</name>
    <dbReference type="NCBI Taxonomy" id="2781608"/>
    <lineage>
        <taxon>Viruses</taxon>
        <taxon>Duplodnaviria</taxon>
        <taxon>Heunggongvirae</taxon>
        <taxon>Uroviricota</taxon>
        <taxon>Caudoviricetes</taxon>
        <taxon>Pantevenvirales</taxon>
        <taxon>Kyanoviridae</taxon>
        <taxon>Serangoonvirus</taxon>
        <taxon>Serangoonvirus essarone</taxon>
    </lineage>
</organism>
<dbReference type="GeneID" id="77946266"/>
<dbReference type="Proteomes" id="UP000664915">
    <property type="component" value="Segment"/>
</dbReference>
<accession>A0A879R252</accession>
<evidence type="ECO:0000313" key="2">
    <source>
        <dbReference type="Proteomes" id="UP000664915"/>
    </source>
</evidence>
<keyword evidence="2" id="KW-1185">Reference proteome</keyword>